<keyword evidence="2" id="KW-1185">Reference proteome</keyword>
<accession>A0ACB9DXM4</accession>
<organism evidence="1 2">
    <name type="scientific">Cichorium intybus</name>
    <name type="common">Chicory</name>
    <dbReference type="NCBI Taxonomy" id="13427"/>
    <lineage>
        <taxon>Eukaryota</taxon>
        <taxon>Viridiplantae</taxon>
        <taxon>Streptophyta</taxon>
        <taxon>Embryophyta</taxon>
        <taxon>Tracheophyta</taxon>
        <taxon>Spermatophyta</taxon>
        <taxon>Magnoliopsida</taxon>
        <taxon>eudicotyledons</taxon>
        <taxon>Gunneridae</taxon>
        <taxon>Pentapetalae</taxon>
        <taxon>asterids</taxon>
        <taxon>campanulids</taxon>
        <taxon>Asterales</taxon>
        <taxon>Asteraceae</taxon>
        <taxon>Cichorioideae</taxon>
        <taxon>Cichorieae</taxon>
        <taxon>Cichoriinae</taxon>
        <taxon>Cichorium</taxon>
    </lineage>
</organism>
<comment type="caution">
    <text evidence="1">The sequence shown here is derived from an EMBL/GenBank/DDBJ whole genome shotgun (WGS) entry which is preliminary data.</text>
</comment>
<proteinExistence type="predicted"/>
<gene>
    <name evidence="1" type="ORF">L2E82_21962</name>
</gene>
<dbReference type="Proteomes" id="UP001055811">
    <property type="component" value="Linkage Group LG04"/>
</dbReference>
<evidence type="ECO:0000313" key="2">
    <source>
        <dbReference type="Proteomes" id="UP001055811"/>
    </source>
</evidence>
<name>A0ACB9DXM4_CICIN</name>
<evidence type="ECO:0000313" key="1">
    <source>
        <dbReference type="EMBL" id="KAI3750987.1"/>
    </source>
</evidence>
<reference evidence="1 2" key="2">
    <citation type="journal article" date="2022" name="Mol. Ecol. Resour.">
        <title>The genomes of chicory, endive, great burdock and yacon provide insights into Asteraceae paleo-polyploidization history and plant inulin production.</title>
        <authorList>
            <person name="Fan W."/>
            <person name="Wang S."/>
            <person name="Wang H."/>
            <person name="Wang A."/>
            <person name="Jiang F."/>
            <person name="Liu H."/>
            <person name="Zhao H."/>
            <person name="Xu D."/>
            <person name="Zhang Y."/>
        </authorList>
    </citation>
    <scope>NUCLEOTIDE SEQUENCE [LARGE SCALE GENOMIC DNA]</scope>
    <source>
        <strain evidence="2">cv. Punajuju</strain>
        <tissue evidence="1">Leaves</tissue>
    </source>
</reference>
<protein>
    <submittedName>
        <fullName evidence="1">Uncharacterized protein</fullName>
    </submittedName>
</protein>
<reference evidence="2" key="1">
    <citation type="journal article" date="2022" name="Mol. Ecol. Resour.">
        <title>The genomes of chicory, endive, great burdock and yacon provide insights into Asteraceae palaeo-polyploidization history and plant inulin production.</title>
        <authorList>
            <person name="Fan W."/>
            <person name="Wang S."/>
            <person name="Wang H."/>
            <person name="Wang A."/>
            <person name="Jiang F."/>
            <person name="Liu H."/>
            <person name="Zhao H."/>
            <person name="Xu D."/>
            <person name="Zhang Y."/>
        </authorList>
    </citation>
    <scope>NUCLEOTIDE SEQUENCE [LARGE SCALE GENOMIC DNA]</scope>
    <source>
        <strain evidence="2">cv. Punajuju</strain>
    </source>
</reference>
<sequence length="397" mass="45194">MSLTATAFSHHHLGFDIHIAPPTFFKWLLKNNHLLDLAWNGSNTLQSLISRRGSSLLGILNFEISKSDSSGNSLKMETLSSSPSMSLPREPANYDEIAMHETLLFSESLKDLTNLRKQLYSAAEYFELSYTNDDQKQMVVDTLKDYAIKAVVNTVDHLGAVTYKVNNIFDEKVEEVSGTEVRVSCIEQRVKTCQGYFDQEGVSQQSLKLNIPKYHKRYVLPVGNMIEDGNETKLKHEECIVVFDDKHDQHEHTNVVQATINEKPETVVRKERSPSPSHSPPKKSDAFSFADTVAKKDIEKRSVSPPVFPLMRSNTPNSRPNSRSSTPNPTRPTIPASFPQQSHLEARKSVTMQRNGDREMWKESDQIQSKSKRLLKALLSRRKSKKDDMLYTYLDEY</sequence>
<dbReference type="EMBL" id="CM042012">
    <property type="protein sequence ID" value="KAI3750987.1"/>
    <property type="molecule type" value="Genomic_DNA"/>
</dbReference>